<evidence type="ECO:0000313" key="2">
    <source>
        <dbReference type="EMBL" id="BES81538.1"/>
    </source>
</evidence>
<dbReference type="EMBL" id="AP028907">
    <property type="protein sequence ID" value="BES81538.1"/>
    <property type="molecule type" value="Genomic_DNA"/>
</dbReference>
<evidence type="ECO:0000313" key="3">
    <source>
        <dbReference type="Proteomes" id="UP001341135"/>
    </source>
</evidence>
<reference evidence="2 3" key="1">
    <citation type="submission" date="2023-09" db="EMBL/GenBank/DDBJ databases">
        <title>Pyrofollis japonicus gen. nov. sp. nov., a novel member of the family Pyrodictiaceae isolated from the Iheya North hydrothermal field.</title>
        <authorList>
            <person name="Miyazaki U."/>
            <person name="Sanari M."/>
            <person name="Tame A."/>
            <person name="Kitajima M."/>
            <person name="Okamoto A."/>
            <person name="Sawayama S."/>
            <person name="Miyazaki J."/>
            <person name="Takai K."/>
            <person name="Nakagawa S."/>
        </authorList>
    </citation>
    <scope>NUCLEOTIDE SEQUENCE [LARGE SCALE GENOMIC DNA]</scope>
    <source>
        <strain evidence="2 3">AV2</strain>
    </source>
</reference>
<protein>
    <submittedName>
        <fullName evidence="2">Uncharacterized protein</fullName>
    </submittedName>
</protein>
<proteinExistence type="predicted"/>
<sequence length="53" mass="6072">MQKPPEKPGPAPGGETVPKIHEDIVELARRVRRPAEAHEEPSRILEQERERHS</sequence>
<feature type="region of interest" description="Disordered" evidence="1">
    <location>
        <begin position="30"/>
        <end position="53"/>
    </location>
</feature>
<organism evidence="2 3">
    <name type="scientific">Pyrodictium abyssi</name>
    <dbReference type="NCBI Taxonomy" id="54256"/>
    <lineage>
        <taxon>Archaea</taxon>
        <taxon>Thermoproteota</taxon>
        <taxon>Thermoprotei</taxon>
        <taxon>Desulfurococcales</taxon>
        <taxon>Pyrodictiaceae</taxon>
        <taxon>Pyrodictium</taxon>
    </lineage>
</organism>
<feature type="region of interest" description="Disordered" evidence="1">
    <location>
        <begin position="1"/>
        <end position="20"/>
    </location>
</feature>
<accession>A0ABM8IVG5</accession>
<gene>
    <name evidence="2" type="ORF">PABY_11050</name>
</gene>
<keyword evidence="3" id="KW-1185">Reference proteome</keyword>
<name>A0ABM8IVG5_9CREN</name>
<dbReference type="RefSeq" id="WP_338252705.1">
    <property type="nucleotide sequence ID" value="NZ_AP028907.1"/>
</dbReference>
<evidence type="ECO:0000256" key="1">
    <source>
        <dbReference type="SAM" id="MobiDB-lite"/>
    </source>
</evidence>
<dbReference type="GeneID" id="89289124"/>
<dbReference type="Proteomes" id="UP001341135">
    <property type="component" value="Chromosome"/>
</dbReference>